<comment type="function">
    <text evidence="9">Catalyzes the reductive methylation of 2'-deoxyuridine 5'-monophosphate (dUMP) to thymidine 5'-monophosphate (dTMP), using the cosubstrate, 5,10- methylenetetrahydrofolate (CH2H4folate) as a 1-carbon donor and reductant and contributes to the de novo mitochondrial thymidylate biosynthesis pathway.</text>
</comment>
<dbReference type="GO" id="GO:0006231">
    <property type="term" value="P:dTMP biosynthetic process"/>
    <property type="evidence" value="ECO:0007669"/>
    <property type="project" value="UniProtKB-ARBA"/>
</dbReference>
<evidence type="ECO:0000256" key="1">
    <source>
        <dbReference type="ARBA" id="ARBA00004992"/>
    </source>
</evidence>
<dbReference type="NCBIfam" id="TIGR03284">
    <property type="entry name" value="thym_sym"/>
    <property type="match status" value="1"/>
</dbReference>
<evidence type="ECO:0000256" key="8">
    <source>
        <dbReference type="ARBA" id="ARBA00050752"/>
    </source>
</evidence>
<evidence type="ECO:0000256" key="11">
    <source>
        <dbReference type="SAM" id="MobiDB-lite"/>
    </source>
</evidence>
<dbReference type="GO" id="GO:0004799">
    <property type="term" value="F:thymidylate synthase activity"/>
    <property type="evidence" value="ECO:0007669"/>
    <property type="project" value="UniProtKB-EC"/>
</dbReference>
<dbReference type="PANTHER" id="PTHR11548:SF2">
    <property type="entry name" value="THYMIDYLATE SYNTHASE"/>
    <property type="match status" value="1"/>
</dbReference>
<evidence type="ECO:0000256" key="4">
    <source>
        <dbReference type="ARBA" id="ARBA00015931"/>
    </source>
</evidence>
<dbReference type="CDD" id="cd00351">
    <property type="entry name" value="TS_Pyrimidine_HMase"/>
    <property type="match status" value="1"/>
</dbReference>
<proteinExistence type="inferred from homology"/>
<keyword evidence="6" id="KW-0808">Transferase</keyword>
<keyword evidence="7" id="KW-0545">Nucleotide biosynthesis</keyword>
<evidence type="ECO:0000256" key="6">
    <source>
        <dbReference type="ARBA" id="ARBA00022679"/>
    </source>
</evidence>
<evidence type="ECO:0000256" key="9">
    <source>
        <dbReference type="ARBA" id="ARBA00056634"/>
    </source>
</evidence>
<evidence type="ECO:0000256" key="7">
    <source>
        <dbReference type="ARBA" id="ARBA00022727"/>
    </source>
</evidence>
<evidence type="ECO:0000313" key="13">
    <source>
        <dbReference type="EMBL" id="KAL3104799.1"/>
    </source>
</evidence>
<keyword evidence="5" id="KW-0489">Methyltransferase</keyword>
<protein>
    <recommendedName>
        <fullName evidence="4">Thymidylate synthase</fullName>
        <ecNumber evidence="3">2.1.1.45</ecNumber>
    </recommendedName>
</protein>
<dbReference type="Pfam" id="PF00303">
    <property type="entry name" value="Thymidylat_synt"/>
    <property type="match status" value="1"/>
</dbReference>
<evidence type="ECO:0000256" key="10">
    <source>
        <dbReference type="PROSITE-ProRule" id="PRU10016"/>
    </source>
</evidence>
<name>A0ABD2KR04_9BILA</name>
<dbReference type="HAMAP" id="MF_00008">
    <property type="entry name" value="Thymidy_synth_bact"/>
    <property type="match status" value="1"/>
</dbReference>
<dbReference type="PANTHER" id="PTHR11548">
    <property type="entry name" value="THYMIDYLATE SYNTHASE 1"/>
    <property type="match status" value="1"/>
</dbReference>
<dbReference type="InterPro" id="IPR020940">
    <property type="entry name" value="Thymidylate_synthase_AS"/>
</dbReference>
<dbReference type="FunFam" id="3.30.572.10:FF:000007">
    <property type="entry name" value="thymidylate synthase isoform X2"/>
    <property type="match status" value="1"/>
</dbReference>
<comment type="similarity">
    <text evidence="2">Belongs to the thymidylate synthase family.</text>
</comment>
<feature type="region of interest" description="Disordered" evidence="11">
    <location>
        <begin position="1"/>
        <end position="23"/>
    </location>
</feature>
<feature type="active site" evidence="10">
    <location>
        <position position="199"/>
    </location>
</feature>
<organism evidence="13 14">
    <name type="scientific">Heterodera trifolii</name>
    <dbReference type="NCBI Taxonomy" id="157864"/>
    <lineage>
        <taxon>Eukaryota</taxon>
        <taxon>Metazoa</taxon>
        <taxon>Ecdysozoa</taxon>
        <taxon>Nematoda</taxon>
        <taxon>Chromadorea</taxon>
        <taxon>Rhabditida</taxon>
        <taxon>Tylenchina</taxon>
        <taxon>Tylenchomorpha</taxon>
        <taxon>Tylenchoidea</taxon>
        <taxon>Heteroderidae</taxon>
        <taxon>Heteroderinae</taxon>
        <taxon>Heterodera</taxon>
    </lineage>
</organism>
<dbReference type="PROSITE" id="PS00091">
    <property type="entry name" value="THYMIDYLATE_SYNTHASE"/>
    <property type="match status" value="1"/>
</dbReference>
<gene>
    <name evidence="13" type="ORF">niasHT_023998</name>
</gene>
<evidence type="ECO:0000259" key="12">
    <source>
        <dbReference type="Pfam" id="PF00303"/>
    </source>
</evidence>
<comment type="pathway">
    <text evidence="1">Pyrimidine metabolism; dTTP biosynthesis.</text>
</comment>
<dbReference type="EMBL" id="JBICBT010000696">
    <property type="protein sequence ID" value="KAL3104799.1"/>
    <property type="molecule type" value="Genomic_DNA"/>
</dbReference>
<dbReference type="InterPro" id="IPR045097">
    <property type="entry name" value="Thymidate_synth/dCMP_Mease"/>
</dbReference>
<dbReference type="PRINTS" id="PR00108">
    <property type="entry name" value="THYMDSNTHASE"/>
</dbReference>
<dbReference type="Proteomes" id="UP001620626">
    <property type="component" value="Unassembled WGS sequence"/>
</dbReference>
<evidence type="ECO:0000256" key="5">
    <source>
        <dbReference type="ARBA" id="ARBA00022603"/>
    </source>
</evidence>
<dbReference type="AlphaFoldDB" id="A0ABD2KR04"/>
<accession>A0ABD2KR04</accession>
<dbReference type="Gene3D" id="3.30.572.10">
    <property type="entry name" value="Thymidylate synthase/dCMP hydroxymethylase domain"/>
    <property type="match status" value="1"/>
</dbReference>
<evidence type="ECO:0000256" key="3">
    <source>
        <dbReference type="ARBA" id="ARBA00011947"/>
    </source>
</evidence>
<dbReference type="SUPFAM" id="SSF55831">
    <property type="entry name" value="Thymidylate synthase/dCMP hydroxymethylase"/>
    <property type="match status" value="1"/>
</dbReference>
<dbReference type="InterPro" id="IPR000398">
    <property type="entry name" value="Thymidylate_synthase"/>
</dbReference>
<feature type="domain" description="Thymidylate synthase/dCMP hydroxymethylase" evidence="12">
    <location>
        <begin position="27"/>
        <end position="334"/>
    </location>
</feature>
<comment type="caution">
    <text evidence="13">The sequence shown here is derived from an EMBL/GenBank/DDBJ whole genome shotgun (WGS) entry which is preliminary data.</text>
</comment>
<dbReference type="GO" id="GO:0032259">
    <property type="term" value="P:methylation"/>
    <property type="evidence" value="ECO:0007669"/>
    <property type="project" value="UniProtKB-KW"/>
</dbReference>
<dbReference type="InterPro" id="IPR036926">
    <property type="entry name" value="Thymidate_synth/dCMP_Mease_sf"/>
</dbReference>
<reference evidence="13 14" key="1">
    <citation type="submission" date="2024-10" db="EMBL/GenBank/DDBJ databases">
        <authorList>
            <person name="Kim D."/>
        </authorList>
    </citation>
    <scope>NUCLEOTIDE SEQUENCE [LARGE SCALE GENOMIC DNA]</scope>
    <source>
        <strain evidence="13">BH-2024</strain>
    </source>
</reference>
<dbReference type="InterPro" id="IPR023451">
    <property type="entry name" value="Thymidate_synth/dCMP_Mease_dom"/>
</dbReference>
<sequence>MGSEGKILTGNINGETESKEVNSDEMNYLRQVGEILSRGTVRTDRTGTGTISIFGMQTRYTLRGGTAQFGPHRTIPLLITKKVFWKGIVEELLWFIRGETNAKTLSSRGVKIWDANGSRAFLDSAGFNDREEGDLGPVYGFQWRHFGAEYRGTDADYTGKGTDQLAELIQGIRTDPNSRRHILCAWNVTDIPKMALPPCHTLCQFYVSDGELSCQLYQRSGDMGLGVPFNIASYSLLTQMIAHVTGLKVRKLKMQLFHFSNFRPEFVHTLGDAHIYLNHVESLKEQMDRTPKPFPRIVFKRPDGNPITSIDDFTSESVLFEGYDPLPPIKLQMAL</sequence>
<keyword evidence="14" id="KW-1185">Reference proteome</keyword>
<dbReference type="GO" id="GO:0046653">
    <property type="term" value="P:tetrahydrofolate metabolic process"/>
    <property type="evidence" value="ECO:0007669"/>
    <property type="project" value="UniProtKB-ARBA"/>
</dbReference>
<evidence type="ECO:0000313" key="14">
    <source>
        <dbReference type="Proteomes" id="UP001620626"/>
    </source>
</evidence>
<dbReference type="EC" id="2.1.1.45" evidence="3"/>
<evidence type="ECO:0000256" key="2">
    <source>
        <dbReference type="ARBA" id="ARBA00009972"/>
    </source>
</evidence>
<comment type="catalytic activity">
    <reaction evidence="8">
        <text>dUMP + (6R)-5,10-methylene-5,6,7,8-tetrahydrofolate = 7,8-dihydrofolate + dTMP</text>
        <dbReference type="Rhea" id="RHEA:12104"/>
        <dbReference type="ChEBI" id="CHEBI:15636"/>
        <dbReference type="ChEBI" id="CHEBI:57451"/>
        <dbReference type="ChEBI" id="CHEBI:63528"/>
        <dbReference type="ChEBI" id="CHEBI:246422"/>
        <dbReference type="EC" id="2.1.1.45"/>
    </reaction>
    <physiologicalReaction direction="left-to-right" evidence="8">
        <dbReference type="Rhea" id="RHEA:12105"/>
    </physiologicalReaction>
</comment>